<sequence length="169" mass="19640">MDIVFMSVPHHWGRYFSLASDGISQGDSNCKNGPFKKDSYRFCDKPCILLNVTYEHENQTHILGIMRDCSSSYFREPTIKGEKSCTKHFRTIHHRTSTEEFCFCIGEKCNVHEEIPVVTKRDFLSQLKSGLKPPPNNCGFLYSSLLYWELLLLYLAYAISWINSYSFWG</sequence>
<dbReference type="AlphaFoldDB" id="A0A0N5A8I7"/>
<evidence type="ECO:0000313" key="3">
    <source>
        <dbReference type="WBParaSite" id="SMUV_0000038701-mRNA-1"/>
    </source>
</evidence>
<keyword evidence="1" id="KW-0812">Transmembrane</keyword>
<feature type="transmembrane region" description="Helical" evidence="1">
    <location>
        <begin position="145"/>
        <end position="168"/>
    </location>
</feature>
<protein>
    <submittedName>
        <fullName evidence="3">Protein quiver</fullName>
    </submittedName>
</protein>
<proteinExistence type="predicted"/>
<accession>A0A0N5A8I7</accession>
<keyword evidence="2" id="KW-1185">Reference proteome</keyword>
<keyword evidence="1" id="KW-0472">Membrane</keyword>
<evidence type="ECO:0000256" key="1">
    <source>
        <dbReference type="SAM" id="Phobius"/>
    </source>
</evidence>
<dbReference type="WBParaSite" id="SMUV_0000038701-mRNA-1">
    <property type="protein sequence ID" value="SMUV_0000038701-mRNA-1"/>
    <property type="gene ID" value="SMUV_0000038701"/>
</dbReference>
<keyword evidence="1" id="KW-1133">Transmembrane helix</keyword>
<evidence type="ECO:0000313" key="2">
    <source>
        <dbReference type="Proteomes" id="UP000046393"/>
    </source>
</evidence>
<organism evidence="2 3">
    <name type="scientific">Syphacia muris</name>
    <dbReference type="NCBI Taxonomy" id="451379"/>
    <lineage>
        <taxon>Eukaryota</taxon>
        <taxon>Metazoa</taxon>
        <taxon>Ecdysozoa</taxon>
        <taxon>Nematoda</taxon>
        <taxon>Chromadorea</taxon>
        <taxon>Rhabditida</taxon>
        <taxon>Spirurina</taxon>
        <taxon>Oxyuridomorpha</taxon>
        <taxon>Oxyuroidea</taxon>
        <taxon>Oxyuridae</taxon>
        <taxon>Syphacia</taxon>
    </lineage>
</organism>
<name>A0A0N5A8I7_9BILA</name>
<reference evidence="3" key="1">
    <citation type="submission" date="2016-04" db="UniProtKB">
        <authorList>
            <consortium name="WormBaseParasite"/>
        </authorList>
    </citation>
    <scope>IDENTIFICATION</scope>
</reference>
<dbReference type="Proteomes" id="UP000046393">
    <property type="component" value="Unplaced"/>
</dbReference>